<feature type="signal peptide" evidence="1">
    <location>
        <begin position="1"/>
        <end position="16"/>
    </location>
</feature>
<feature type="chain" id="PRO_5016397202" evidence="1">
    <location>
        <begin position="17"/>
        <end position="113"/>
    </location>
</feature>
<dbReference type="AlphaFoldDB" id="A0A316VSI5"/>
<evidence type="ECO:0000313" key="2">
    <source>
        <dbReference type="EMBL" id="PWN40599.1"/>
    </source>
</evidence>
<evidence type="ECO:0000256" key="1">
    <source>
        <dbReference type="SAM" id="SignalP"/>
    </source>
</evidence>
<keyword evidence="1" id="KW-0732">Signal</keyword>
<dbReference type="EMBL" id="KZ819412">
    <property type="protein sequence ID" value="PWN40599.1"/>
    <property type="molecule type" value="Genomic_DNA"/>
</dbReference>
<evidence type="ECO:0000313" key="3">
    <source>
        <dbReference type="Proteomes" id="UP000245783"/>
    </source>
</evidence>
<sequence>MFSTVYVFSLLALVSCQSGIIFTPPEYGLWKLTHGLESFHPDTARQLWLHVCTQEYGESRRADFGPYNGYTALFCHGPDHNGYEEDKTSHTIDVLNGALDPATHKWEAVQVQF</sequence>
<reference evidence="2 3" key="1">
    <citation type="journal article" date="2018" name="Mol. Biol. Evol.">
        <title>Broad Genomic Sampling Reveals a Smut Pathogenic Ancestry of the Fungal Clade Ustilaginomycotina.</title>
        <authorList>
            <person name="Kijpornyongpan T."/>
            <person name="Mondo S.J."/>
            <person name="Barry K."/>
            <person name="Sandor L."/>
            <person name="Lee J."/>
            <person name="Lipzen A."/>
            <person name="Pangilinan J."/>
            <person name="LaButti K."/>
            <person name="Hainaut M."/>
            <person name="Henrissat B."/>
            <person name="Grigoriev I.V."/>
            <person name="Spatafora J.W."/>
            <person name="Aime M.C."/>
        </authorList>
    </citation>
    <scope>NUCLEOTIDE SEQUENCE [LARGE SCALE GENOMIC DNA]</scope>
    <source>
        <strain evidence="2 3">MCA 4658</strain>
    </source>
</reference>
<name>A0A316VSI5_9BASI</name>
<dbReference type="GeneID" id="37038216"/>
<accession>A0A316VSI5</accession>
<keyword evidence="3" id="KW-1185">Reference proteome</keyword>
<gene>
    <name evidence="2" type="ORF">IE81DRAFT_349079</name>
</gene>
<dbReference type="InParanoid" id="A0A316VSI5"/>
<dbReference type="OrthoDB" id="10427673at2759"/>
<dbReference type="Proteomes" id="UP000245783">
    <property type="component" value="Unassembled WGS sequence"/>
</dbReference>
<organism evidence="2 3">
    <name type="scientific">Ceraceosorus guamensis</name>
    <dbReference type="NCBI Taxonomy" id="1522189"/>
    <lineage>
        <taxon>Eukaryota</taxon>
        <taxon>Fungi</taxon>
        <taxon>Dikarya</taxon>
        <taxon>Basidiomycota</taxon>
        <taxon>Ustilaginomycotina</taxon>
        <taxon>Exobasidiomycetes</taxon>
        <taxon>Ceraceosorales</taxon>
        <taxon>Ceraceosoraceae</taxon>
        <taxon>Ceraceosorus</taxon>
    </lineage>
</organism>
<proteinExistence type="predicted"/>
<protein>
    <submittedName>
        <fullName evidence="2">Uncharacterized protein</fullName>
    </submittedName>
</protein>
<dbReference type="RefSeq" id="XP_025367759.1">
    <property type="nucleotide sequence ID" value="XM_025516346.1"/>
</dbReference>